<evidence type="ECO:0000256" key="2">
    <source>
        <dbReference type="SAM" id="Phobius"/>
    </source>
</evidence>
<keyword evidence="2" id="KW-1133">Transmembrane helix</keyword>
<evidence type="ECO:0000256" key="1">
    <source>
        <dbReference type="SAM" id="MobiDB-lite"/>
    </source>
</evidence>
<feature type="transmembrane region" description="Helical" evidence="2">
    <location>
        <begin position="112"/>
        <end position="137"/>
    </location>
</feature>
<evidence type="ECO:0000313" key="4">
    <source>
        <dbReference type="Proteomes" id="UP000283269"/>
    </source>
</evidence>
<dbReference type="InParanoid" id="A0A409WMS5"/>
<feature type="transmembrane region" description="Helical" evidence="2">
    <location>
        <begin position="80"/>
        <end position="100"/>
    </location>
</feature>
<feature type="transmembrane region" description="Helical" evidence="2">
    <location>
        <begin position="183"/>
        <end position="205"/>
    </location>
</feature>
<gene>
    <name evidence="3" type="ORF">CVT25_003146</name>
</gene>
<keyword evidence="2" id="KW-0472">Membrane</keyword>
<feature type="transmembrane region" description="Helical" evidence="2">
    <location>
        <begin position="217"/>
        <end position="236"/>
    </location>
</feature>
<dbReference type="Proteomes" id="UP000283269">
    <property type="component" value="Unassembled WGS sequence"/>
</dbReference>
<feature type="compositionally biased region" description="Polar residues" evidence="1">
    <location>
        <begin position="261"/>
        <end position="271"/>
    </location>
</feature>
<name>A0A409WMS5_PSICY</name>
<accession>A0A409WMS5</accession>
<comment type="caution">
    <text evidence="3">The sequence shown here is derived from an EMBL/GenBank/DDBJ whole genome shotgun (WGS) entry which is preliminary data.</text>
</comment>
<feature type="transmembrane region" description="Helical" evidence="2">
    <location>
        <begin position="30"/>
        <end position="53"/>
    </location>
</feature>
<organism evidence="3 4">
    <name type="scientific">Psilocybe cyanescens</name>
    <dbReference type="NCBI Taxonomy" id="93625"/>
    <lineage>
        <taxon>Eukaryota</taxon>
        <taxon>Fungi</taxon>
        <taxon>Dikarya</taxon>
        <taxon>Basidiomycota</taxon>
        <taxon>Agaricomycotina</taxon>
        <taxon>Agaricomycetes</taxon>
        <taxon>Agaricomycetidae</taxon>
        <taxon>Agaricales</taxon>
        <taxon>Agaricineae</taxon>
        <taxon>Strophariaceae</taxon>
        <taxon>Psilocybe</taxon>
    </lineage>
</organism>
<keyword evidence="4" id="KW-1185">Reference proteome</keyword>
<sequence>MFAVGLYTSVYAGTMYLYISKKPSNPNRHIIVTTTSILYLLCIGLFSIEWYYIDYAVVFNGDTRASILHTTLEGGPESIFVIYEFFFFLLFIVSDGILIWRCYHVWGKSLRIVLVPLILFSAQFCLFIADMILAGLIGSITENMDANLANNIQSAQDSFCILFGDFIFEEVVFACGTILVESAALYSTVIFVYALSIILPSFLNVSSTWSSGYYIECFVTVIGGLAPTILVARIALTTTSNEDMVAVTTHIPSISLHGSYHPSNSETSSRGEANELSYA</sequence>
<keyword evidence="2" id="KW-0812">Transmembrane</keyword>
<feature type="region of interest" description="Disordered" evidence="1">
    <location>
        <begin position="258"/>
        <end position="279"/>
    </location>
</feature>
<dbReference type="EMBL" id="NHYD01003362">
    <property type="protein sequence ID" value="PPQ79792.1"/>
    <property type="molecule type" value="Genomic_DNA"/>
</dbReference>
<protein>
    <submittedName>
        <fullName evidence="3">Uncharacterized protein</fullName>
    </submittedName>
</protein>
<proteinExistence type="predicted"/>
<dbReference type="OrthoDB" id="2906648at2759"/>
<reference evidence="3 4" key="1">
    <citation type="journal article" date="2018" name="Evol. Lett.">
        <title>Horizontal gene cluster transfer increased hallucinogenic mushroom diversity.</title>
        <authorList>
            <person name="Reynolds H.T."/>
            <person name="Vijayakumar V."/>
            <person name="Gluck-Thaler E."/>
            <person name="Korotkin H.B."/>
            <person name="Matheny P.B."/>
            <person name="Slot J.C."/>
        </authorList>
    </citation>
    <scope>NUCLEOTIDE SEQUENCE [LARGE SCALE GENOMIC DNA]</scope>
    <source>
        <strain evidence="3 4">2631</strain>
    </source>
</reference>
<dbReference type="AlphaFoldDB" id="A0A409WMS5"/>
<evidence type="ECO:0000313" key="3">
    <source>
        <dbReference type="EMBL" id="PPQ79792.1"/>
    </source>
</evidence>